<dbReference type="GO" id="GO:0003677">
    <property type="term" value="F:DNA binding"/>
    <property type="evidence" value="ECO:0007669"/>
    <property type="project" value="UniProtKB-KW"/>
</dbReference>
<evidence type="ECO:0000313" key="6">
    <source>
        <dbReference type="Proteomes" id="UP001501746"/>
    </source>
</evidence>
<name>A0ABN2MF32_9MICO</name>
<protein>
    <submittedName>
        <fullName evidence="5">LacI family DNA-binding transcriptional regulator</fullName>
    </submittedName>
</protein>
<evidence type="ECO:0000256" key="1">
    <source>
        <dbReference type="ARBA" id="ARBA00023015"/>
    </source>
</evidence>
<dbReference type="InterPro" id="IPR046335">
    <property type="entry name" value="LacI/GalR-like_sensor"/>
</dbReference>
<dbReference type="PANTHER" id="PTHR30146">
    <property type="entry name" value="LACI-RELATED TRANSCRIPTIONAL REPRESSOR"/>
    <property type="match status" value="1"/>
</dbReference>
<dbReference type="InterPro" id="IPR028082">
    <property type="entry name" value="Peripla_BP_I"/>
</dbReference>
<keyword evidence="6" id="KW-1185">Reference proteome</keyword>
<keyword evidence="2 5" id="KW-0238">DNA-binding</keyword>
<dbReference type="Proteomes" id="UP001501746">
    <property type="component" value="Unassembled WGS sequence"/>
</dbReference>
<dbReference type="PANTHER" id="PTHR30146:SF155">
    <property type="entry name" value="ALANINE RACEMASE"/>
    <property type="match status" value="1"/>
</dbReference>
<dbReference type="Pfam" id="PF13377">
    <property type="entry name" value="Peripla_BP_3"/>
    <property type="match status" value="1"/>
</dbReference>
<proteinExistence type="predicted"/>
<dbReference type="EMBL" id="BAAANK010000001">
    <property type="protein sequence ID" value="GAA1824521.1"/>
    <property type="molecule type" value="Genomic_DNA"/>
</dbReference>
<accession>A0ABN2MF32</accession>
<dbReference type="SUPFAM" id="SSF53822">
    <property type="entry name" value="Periplasmic binding protein-like I"/>
    <property type="match status" value="1"/>
</dbReference>
<organism evidence="5 6">
    <name type="scientific">Agromyces salentinus</name>
    <dbReference type="NCBI Taxonomy" id="269421"/>
    <lineage>
        <taxon>Bacteria</taxon>
        <taxon>Bacillati</taxon>
        <taxon>Actinomycetota</taxon>
        <taxon>Actinomycetes</taxon>
        <taxon>Micrococcales</taxon>
        <taxon>Microbacteriaceae</taxon>
        <taxon>Agromyces</taxon>
    </lineage>
</organism>
<dbReference type="CDD" id="cd06267">
    <property type="entry name" value="PBP1_LacI_sugar_binding-like"/>
    <property type="match status" value="1"/>
</dbReference>
<dbReference type="RefSeq" id="WP_157425924.1">
    <property type="nucleotide sequence ID" value="NZ_BAAANK010000001.1"/>
</dbReference>
<evidence type="ECO:0000256" key="2">
    <source>
        <dbReference type="ARBA" id="ARBA00023125"/>
    </source>
</evidence>
<keyword evidence="3" id="KW-0804">Transcription</keyword>
<dbReference type="Gene3D" id="3.40.50.2300">
    <property type="match status" value="2"/>
</dbReference>
<evidence type="ECO:0000256" key="3">
    <source>
        <dbReference type="ARBA" id="ARBA00023163"/>
    </source>
</evidence>
<comment type="caution">
    <text evidence="5">The sequence shown here is derived from an EMBL/GenBank/DDBJ whole genome shotgun (WGS) entry which is preliminary data.</text>
</comment>
<sequence>MDIDAGVAQPRPIGLVLARPSEVLGDEPYFHELVAGAERVLRPLGRAVLLHVLPTRDEEMACYERWASDGHVAGVLLADLSPGDPRIALVRRLGLPAVAISDPVSGGGLETVWTEDDLAMADAVRHLAGLGHARLAHVSGPSAMSHTLIRSASFDATAGDLGLERVRVEGDYSERSGFEAVLSLVEREPRPTAIVFDNDLMAIGGLRAAQERGIAVPAELSLLAWDDSALCQLAMPPLSAMSHDVQGVGELAARSIVRAIEGATPGMVRADRAALVQRSTTGAPASIS</sequence>
<keyword evidence="1" id="KW-0805">Transcription regulation</keyword>
<reference evidence="5 6" key="1">
    <citation type="journal article" date="2019" name="Int. J. Syst. Evol. Microbiol.">
        <title>The Global Catalogue of Microorganisms (GCM) 10K type strain sequencing project: providing services to taxonomists for standard genome sequencing and annotation.</title>
        <authorList>
            <consortium name="The Broad Institute Genomics Platform"/>
            <consortium name="The Broad Institute Genome Sequencing Center for Infectious Disease"/>
            <person name="Wu L."/>
            <person name="Ma J."/>
        </authorList>
    </citation>
    <scope>NUCLEOTIDE SEQUENCE [LARGE SCALE GENOMIC DNA]</scope>
    <source>
        <strain evidence="5 6">JCM 14323</strain>
    </source>
</reference>
<evidence type="ECO:0000259" key="4">
    <source>
        <dbReference type="Pfam" id="PF13377"/>
    </source>
</evidence>
<evidence type="ECO:0000313" key="5">
    <source>
        <dbReference type="EMBL" id="GAA1824521.1"/>
    </source>
</evidence>
<feature type="domain" description="Transcriptional regulator LacI/GalR-like sensor" evidence="4">
    <location>
        <begin position="124"/>
        <end position="281"/>
    </location>
</feature>
<gene>
    <name evidence="5" type="ORF">GCM10009750_04150</name>
</gene>